<accession>A0ABY2GQC0</accession>
<reference evidence="2 3" key="1">
    <citation type="submission" date="2018-01" db="EMBL/GenBank/DDBJ databases">
        <title>Genome characterization of the sugarcane-associated fungus Trichoderma ghanense CCMA-1212 and their application in lignocelulose bioconversion.</title>
        <authorList>
            <person name="Steindorff A.S."/>
            <person name="Mendes T.D."/>
            <person name="Vilela E.S.D."/>
            <person name="Rodrigues D.S."/>
            <person name="Formighieri E.F."/>
            <person name="Melo I.S."/>
            <person name="Favaro L.C.L."/>
        </authorList>
    </citation>
    <scope>NUCLEOTIDE SEQUENCE [LARGE SCALE GENOMIC DNA]</scope>
    <source>
        <strain evidence="2 3">CCMA-1212</strain>
    </source>
</reference>
<evidence type="ECO:0000313" key="3">
    <source>
        <dbReference type="Proteomes" id="UP001642720"/>
    </source>
</evidence>
<dbReference type="Proteomes" id="UP001642720">
    <property type="component" value="Unassembled WGS sequence"/>
</dbReference>
<organism evidence="2 3">
    <name type="scientific">Trichoderma ghanense</name>
    <dbReference type="NCBI Taxonomy" id="65468"/>
    <lineage>
        <taxon>Eukaryota</taxon>
        <taxon>Fungi</taxon>
        <taxon>Dikarya</taxon>
        <taxon>Ascomycota</taxon>
        <taxon>Pezizomycotina</taxon>
        <taxon>Sordariomycetes</taxon>
        <taxon>Hypocreomycetidae</taxon>
        <taxon>Hypocreales</taxon>
        <taxon>Hypocreaceae</taxon>
        <taxon>Trichoderma</taxon>
    </lineage>
</organism>
<sequence length="119" mass="12993">MLPKQLALCTFVPTRHGSAICRFRPPRECEYEPVSSDFAPSQGTTDEETPLSPPERPLISSPLLDVVFIKKRPPDVALNVWLLPQATTRLSVSLAVSFGGRQLGSTLSLVKAETFGEKA</sequence>
<evidence type="ECO:0000313" key="2">
    <source>
        <dbReference type="EMBL" id="TFA98103.1"/>
    </source>
</evidence>
<gene>
    <name evidence="2" type="ORF">CCMA1212_010145</name>
</gene>
<name>A0ABY2GQC0_9HYPO</name>
<evidence type="ECO:0000256" key="1">
    <source>
        <dbReference type="SAM" id="MobiDB-lite"/>
    </source>
</evidence>
<feature type="region of interest" description="Disordered" evidence="1">
    <location>
        <begin position="33"/>
        <end position="56"/>
    </location>
</feature>
<dbReference type="GeneID" id="300581649"/>
<proteinExistence type="predicted"/>
<protein>
    <submittedName>
        <fullName evidence="2">Uncharacterized protein</fullName>
    </submittedName>
</protein>
<dbReference type="EMBL" id="PPTA01000023">
    <property type="protein sequence ID" value="TFA98103.1"/>
    <property type="molecule type" value="Genomic_DNA"/>
</dbReference>
<keyword evidence="3" id="KW-1185">Reference proteome</keyword>
<comment type="caution">
    <text evidence="2">The sequence shown here is derived from an EMBL/GenBank/DDBJ whole genome shotgun (WGS) entry which is preliminary data.</text>
</comment>
<dbReference type="RefSeq" id="XP_073554305.1">
    <property type="nucleotide sequence ID" value="XM_073707199.1"/>
</dbReference>